<comment type="caution">
    <text evidence="1">The sequence shown here is derived from an EMBL/GenBank/DDBJ whole genome shotgun (WGS) entry which is preliminary data.</text>
</comment>
<evidence type="ECO:0000313" key="2">
    <source>
        <dbReference type="Proteomes" id="UP000228740"/>
    </source>
</evidence>
<evidence type="ECO:0000313" key="1">
    <source>
        <dbReference type="EMBL" id="PJJ66598.1"/>
    </source>
</evidence>
<dbReference type="EMBL" id="PGFD01000001">
    <property type="protein sequence ID" value="PJJ66598.1"/>
    <property type="molecule type" value="Genomic_DNA"/>
</dbReference>
<keyword evidence="2" id="KW-1185">Reference proteome</keyword>
<protein>
    <submittedName>
        <fullName evidence="1">Uncharacterized protein</fullName>
    </submittedName>
</protein>
<dbReference type="AlphaFoldDB" id="A0A2M9C6Y8"/>
<reference evidence="1 2" key="1">
    <citation type="submission" date="2017-11" db="EMBL/GenBank/DDBJ databases">
        <title>Genomic Encyclopedia of Archaeal and Bacterial Type Strains, Phase II (KMG-II): From Individual Species to Whole Genera.</title>
        <authorList>
            <person name="Goeker M."/>
        </authorList>
    </citation>
    <scope>NUCLEOTIDE SEQUENCE [LARGE SCALE GENOMIC DNA]</scope>
    <source>
        <strain evidence="1 2">DSM 27617</strain>
    </source>
</reference>
<dbReference type="OrthoDB" id="705292at2"/>
<sequence length="180" mass="19093">MKTTNIITSVLVLAGITAKSQVAVGKQAVTNTSVSLEFANTENRGLVLPYITDKSGITAEGSMIYDTTDHKVKYLKDAGVWVNLSEDDATSATIGTADLSIQGANKTEQSTAKTVIGVNGATDTTNGILVLSDTNKAMILPKVASPHLNVINPSPGMMVYDTVKKQLAVYNGTVWSFWKP</sequence>
<organism evidence="1 2">
    <name type="scientific">Chryseobacterium geocarposphaerae</name>
    <dbReference type="NCBI Taxonomy" id="1416776"/>
    <lineage>
        <taxon>Bacteria</taxon>
        <taxon>Pseudomonadati</taxon>
        <taxon>Bacteroidota</taxon>
        <taxon>Flavobacteriia</taxon>
        <taxon>Flavobacteriales</taxon>
        <taxon>Weeksellaceae</taxon>
        <taxon>Chryseobacterium group</taxon>
        <taxon>Chryseobacterium</taxon>
    </lineage>
</organism>
<accession>A0A2M9C6Y8</accession>
<gene>
    <name evidence="1" type="ORF">CLV73_0587</name>
</gene>
<dbReference type="RefSeq" id="WP_100375369.1">
    <property type="nucleotide sequence ID" value="NZ_PGFD01000001.1"/>
</dbReference>
<proteinExistence type="predicted"/>
<dbReference type="Proteomes" id="UP000228740">
    <property type="component" value="Unassembled WGS sequence"/>
</dbReference>
<name>A0A2M9C6Y8_9FLAO</name>